<dbReference type="STRING" id="1385521.N803_03150"/>
<dbReference type="Proteomes" id="UP000030011">
    <property type="component" value="Unassembled WGS sequence"/>
</dbReference>
<comment type="caution">
    <text evidence="2">The sequence shown here is derived from an EMBL/GenBank/DDBJ whole genome shotgun (WGS) entry which is preliminary data.</text>
</comment>
<protein>
    <submittedName>
        <fullName evidence="2">Uncharacterized protein</fullName>
    </submittedName>
</protein>
<dbReference type="AlphaFoldDB" id="A0A0A0JR11"/>
<dbReference type="RefSeq" id="WP_035902446.1">
    <property type="nucleotide sequence ID" value="NZ_AVPK01000001.1"/>
</dbReference>
<reference evidence="2 3" key="1">
    <citation type="submission" date="2013-08" db="EMBL/GenBank/DDBJ databases">
        <title>The genome sequence of Knoellia subterranea.</title>
        <authorList>
            <person name="Zhu W."/>
            <person name="Wang G."/>
        </authorList>
    </citation>
    <scope>NUCLEOTIDE SEQUENCE [LARGE SCALE GENOMIC DNA]</scope>
    <source>
        <strain evidence="2 3">KCTC 19937</strain>
    </source>
</reference>
<evidence type="ECO:0000256" key="1">
    <source>
        <dbReference type="SAM" id="Phobius"/>
    </source>
</evidence>
<evidence type="ECO:0000313" key="2">
    <source>
        <dbReference type="EMBL" id="KGN39633.1"/>
    </source>
</evidence>
<feature type="transmembrane region" description="Helical" evidence="1">
    <location>
        <begin position="7"/>
        <end position="34"/>
    </location>
</feature>
<dbReference type="EMBL" id="AVPK01000001">
    <property type="protein sequence ID" value="KGN39633.1"/>
    <property type="molecule type" value="Genomic_DNA"/>
</dbReference>
<proteinExistence type="predicted"/>
<name>A0A0A0JR11_9MICO</name>
<organism evidence="2 3">
    <name type="scientific">Knoellia subterranea KCTC 19937</name>
    <dbReference type="NCBI Taxonomy" id="1385521"/>
    <lineage>
        <taxon>Bacteria</taxon>
        <taxon>Bacillati</taxon>
        <taxon>Actinomycetota</taxon>
        <taxon>Actinomycetes</taxon>
        <taxon>Micrococcales</taxon>
        <taxon>Intrasporangiaceae</taxon>
        <taxon>Knoellia</taxon>
    </lineage>
</organism>
<accession>A0A0A0JR11</accession>
<sequence length="74" mass="7595">MSAGKFFGLLLGLLVVAFVVVWVFVSLAALLYALGQGDGGAAGIYAVSTVVGLAVGALGVWVVRRMARARSARQ</sequence>
<gene>
    <name evidence="2" type="ORF">N803_03150</name>
</gene>
<keyword evidence="1" id="KW-1133">Transmembrane helix</keyword>
<evidence type="ECO:0000313" key="3">
    <source>
        <dbReference type="Proteomes" id="UP000030011"/>
    </source>
</evidence>
<feature type="transmembrane region" description="Helical" evidence="1">
    <location>
        <begin position="40"/>
        <end position="63"/>
    </location>
</feature>
<keyword evidence="1" id="KW-0812">Transmembrane</keyword>
<keyword evidence="1" id="KW-0472">Membrane</keyword>
<keyword evidence="3" id="KW-1185">Reference proteome</keyword>